<comment type="caution">
    <text evidence="1">The sequence shown here is derived from an EMBL/GenBank/DDBJ whole genome shotgun (WGS) entry which is preliminary data.</text>
</comment>
<dbReference type="Proteomes" id="UP000615026">
    <property type="component" value="Unassembled WGS sequence"/>
</dbReference>
<proteinExistence type="predicted"/>
<feature type="non-terminal residue" evidence="1">
    <location>
        <position position="1"/>
    </location>
</feature>
<dbReference type="Gene3D" id="3.60.21.10">
    <property type="match status" value="1"/>
</dbReference>
<reference evidence="1" key="1">
    <citation type="submission" date="2020-10" db="EMBL/GenBank/DDBJ databases">
        <authorList>
            <person name="Castelo-Branco R."/>
            <person name="Eusebio N."/>
            <person name="Adriana R."/>
            <person name="Vieira A."/>
            <person name="Brugerolle De Fraissinette N."/>
            <person name="Rezende De Castro R."/>
            <person name="Schneider M.P."/>
            <person name="Vasconcelos V."/>
            <person name="Leao P.N."/>
        </authorList>
    </citation>
    <scope>NUCLEOTIDE SEQUENCE</scope>
    <source>
        <strain evidence="1">LEGE 11479</strain>
    </source>
</reference>
<dbReference type="AlphaFoldDB" id="A0A928ZWX8"/>
<dbReference type="SUPFAM" id="SSF56300">
    <property type="entry name" value="Metallo-dependent phosphatases"/>
    <property type="match status" value="1"/>
</dbReference>
<keyword evidence="2" id="KW-1185">Reference proteome</keyword>
<dbReference type="EMBL" id="JADEXP010000224">
    <property type="protein sequence ID" value="MBE9069017.1"/>
    <property type="molecule type" value="Genomic_DNA"/>
</dbReference>
<gene>
    <name evidence="1" type="ORF">IQ260_20440</name>
</gene>
<protein>
    <submittedName>
        <fullName evidence="1">Metallophosphoesterase</fullName>
    </submittedName>
</protein>
<dbReference type="InterPro" id="IPR029052">
    <property type="entry name" value="Metallo-depent_PP-like"/>
</dbReference>
<evidence type="ECO:0000313" key="2">
    <source>
        <dbReference type="Proteomes" id="UP000615026"/>
    </source>
</evidence>
<organism evidence="1 2">
    <name type="scientific">Leptolyngbya cf. ectocarpi LEGE 11479</name>
    <dbReference type="NCBI Taxonomy" id="1828722"/>
    <lineage>
        <taxon>Bacteria</taxon>
        <taxon>Bacillati</taxon>
        <taxon>Cyanobacteriota</taxon>
        <taxon>Cyanophyceae</taxon>
        <taxon>Leptolyngbyales</taxon>
        <taxon>Leptolyngbyaceae</taxon>
        <taxon>Leptolyngbya group</taxon>
        <taxon>Leptolyngbya</taxon>
    </lineage>
</organism>
<sequence length="167" mass="18599">KRQVPVYDQDENGALTGIRYEYPKADDHIIKHLLPLLEEAGTQLVFYGHSHLWNRFESDSGMQFLESSNVGNSYGAHMADNPRPVPDNRYKETYDAIGDPNGLTPIVPTLKPLKDDAGNPLPYIASNDITAFSILDTGSGTISSYYFDTSQPTSDVVRFDEFKIGQP</sequence>
<accession>A0A928ZWX8</accession>
<name>A0A928ZWX8_LEPEC</name>
<evidence type="ECO:0000313" key="1">
    <source>
        <dbReference type="EMBL" id="MBE9069017.1"/>
    </source>
</evidence>